<evidence type="ECO:0000256" key="3">
    <source>
        <dbReference type="ARBA" id="ARBA00022692"/>
    </source>
</evidence>
<dbReference type="InterPro" id="IPR036412">
    <property type="entry name" value="HAD-like_sf"/>
</dbReference>
<dbReference type="GO" id="GO:0016887">
    <property type="term" value="F:ATP hydrolysis activity"/>
    <property type="evidence" value="ECO:0007669"/>
    <property type="project" value="InterPro"/>
</dbReference>
<dbReference type="InterPro" id="IPR051014">
    <property type="entry name" value="Cation_Transport_ATPase_IB"/>
</dbReference>
<keyword evidence="10" id="KW-0067">ATP-binding</keyword>
<dbReference type="InterPro" id="IPR001757">
    <property type="entry name" value="P_typ_ATPase"/>
</dbReference>
<dbReference type="PANTHER" id="PTHR48085">
    <property type="entry name" value="CADMIUM/ZINC-TRANSPORTING ATPASE HMA2-RELATED"/>
    <property type="match status" value="1"/>
</dbReference>
<dbReference type="NCBIfam" id="TIGR01512">
    <property type="entry name" value="ATPase-IB2_Cd"/>
    <property type="match status" value="1"/>
</dbReference>
<dbReference type="PRINTS" id="PR00120">
    <property type="entry name" value="HATPASE"/>
</dbReference>
<name>A0A419S9D8_9SPHI</name>
<dbReference type="GO" id="GO:0016463">
    <property type="term" value="F:P-type zinc transporter activity"/>
    <property type="evidence" value="ECO:0007669"/>
    <property type="project" value="UniProtKB-EC"/>
</dbReference>
<feature type="transmembrane region" description="Helical" evidence="10">
    <location>
        <begin position="36"/>
        <end position="54"/>
    </location>
</feature>
<dbReference type="Gene3D" id="3.40.50.1000">
    <property type="entry name" value="HAD superfamily/HAD-like"/>
    <property type="match status" value="1"/>
</dbReference>
<keyword evidence="6 10" id="KW-1133">Transmembrane helix</keyword>
<dbReference type="PANTHER" id="PTHR48085:SF5">
    <property type="entry name" value="CADMIUM_ZINC-TRANSPORTING ATPASE HMA4-RELATED"/>
    <property type="match status" value="1"/>
</dbReference>
<keyword evidence="3 10" id="KW-0812">Transmembrane</keyword>
<comment type="catalytic activity">
    <reaction evidence="9">
        <text>Zn(2+)(in) + ATP + H2O = Zn(2+)(out) + ADP + phosphate + H(+)</text>
        <dbReference type="Rhea" id="RHEA:20621"/>
        <dbReference type="ChEBI" id="CHEBI:15377"/>
        <dbReference type="ChEBI" id="CHEBI:15378"/>
        <dbReference type="ChEBI" id="CHEBI:29105"/>
        <dbReference type="ChEBI" id="CHEBI:30616"/>
        <dbReference type="ChEBI" id="CHEBI:43474"/>
        <dbReference type="ChEBI" id="CHEBI:456216"/>
        <dbReference type="EC" id="7.2.2.12"/>
    </reaction>
</comment>
<evidence type="ECO:0000259" key="11">
    <source>
        <dbReference type="Pfam" id="PF00122"/>
    </source>
</evidence>
<dbReference type="NCBIfam" id="TIGR01494">
    <property type="entry name" value="ATPase_P-type"/>
    <property type="match status" value="1"/>
</dbReference>
<keyword evidence="4 10" id="KW-0479">Metal-binding</keyword>
<evidence type="ECO:0000256" key="1">
    <source>
        <dbReference type="ARBA" id="ARBA00004370"/>
    </source>
</evidence>
<evidence type="ECO:0000256" key="5">
    <source>
        <dbReference type="ARBA" id="ARBA00022967"/>
    </source>
</evidence>
<dbReference type="AlphaFoldDB" id="A0A419S9D8"/>
<dbReference type="EC" id="7.2.2.12" evidence="8"/>
<dbReference type="InterPro" id="IPR023299">
    <property type="entry name" value="ATPase_P-typ_cyto_dom_N"/>
</dbReference>
<evidence type="ECO:0000256" key="2">
    <source>
        <dbReference type="ARBA" id="ARBA00006024"/>
    </source>
</evidence>
<keyword evidence="7 10" id="KW-0472">Membrane</keyword>
<dbReference type="InterPro" id="IPR008250">
    <property type="entry name" value="ATPase_P-typ_transduc_dom_A_sf"/>
</dbReference>
<dbReference type="GO" id="GO:0015086">
    <property type="term" value="F:cadmium ion transmembrane transporter activity"/>
    <property type="evidence" value="ECO:0007669"/>
    <property type="project" value="TreeGrafter"/>
</dbReference>
<proteinExistence type="inferred from homology"/>
<dbReference type="EMBL" id="MBTA01000004">
    <property type="protein sequence ID" value="RKD18634.1"/>
    <property type="molecule type" value="Genomic_DNA"/>
</dbReference>
<feature type="transmembrane region" description="Helical" evidence="10">
    <location>
        <begin position="597"/>
        <end position="617"/>
    </location>
</feature>
<evidence type="ECO:0000256" key="6">
    <source>
        <dbReference type="ARBA" id="ARBA00022989"/>
    </source>
</evidence>
<dbReference type="SFLD" id="SFLDG00002">
    <property type="entry name" value="C1.7:_P-type_atpase_like"/>
    <property type="match status" value="1"/>
</dbReference>
<evidence type="ECO:0000313" key="12">
    <source>
        <dbReference type="EMBL" id="RKD18634.1"/>
    </source>
</evidence>
<dbReference type="SFLD" id="SFLDF00027">
    <property type="entry name" value="p-type_atpase"/>
    <property type="match status" value="1"/>
</dbReference>
<dbReference type="InterPro" id="IPR044492">
    <property type="entry name" value="P_typ_ATPase_HD_dom"/>
</dbReference>
<gene>
    <name evidence="12" type="ORF">BCY91_14960</name>
</gene>
<keyword evidence="13" id="KW-1185">Reference proteome</keyword>
<protein>
    <recommendedName>
        <fullName evidence="8">P-type Zn(2+) transporter</fullName>
        <ecNumber evidence="8">7.2.2.12</ecNumber>
    </recommendedName>
</protein>
<dbReference type="Pfam" id="PF00702">
    <property type="entry name" value="Hydrolase"/>
    <property type="match status" value="1"/>
</dbReference>
<feature type="transmembrane region" description="Helical" evidence="10">
    <location>
        <begin position="66"/>
        <end position="87"/>
    </location>
</feature>
<dbReference type="PROSITE" id="PS00154">
    <property type="entry name" value="ATPASE_E1_E2"/>
    <property type="match status" value="1"/>
</dbReference>
<keyword evidence="10" id="KW-0547">Nucleotide-binding</keyword>
<dbReference type="GO" id="GO:0005886">
    <property type="term" value="C:plasma membrane"/>
    <property type="evidence" value="ECO:0007669"/>
    <property type="project" value="UniProtKB-SubCell"/>
</dbReference>
<evidence type="ECO:0000256" key="7">
    <source>
        <dbReference type="ARBA" id="ARBA00023136"/>
    </source>
</evidence>
<dbReference type="InterPro" id="IPR059000">
    <property type="entry name" value="ATPase_P-type_domA"/>
</dbReference>
<evidence type="ECO:0000313" key="13">
    <source>
        <dbReference type="Proteomes" id="UP000283433"/>
    </source>
</evidence>
<dbReference type="Gene3D" id="2.70.150.10">
    <property type="entry name" value="Calcium-transporting ATPase, cytoplasmic transduction domain A"/>
    <property type="match status" value="1"/>
</dbReference>
<dbReference type="InterPro" id="IPR018303">
    <property type="entry name" value="ATPase_P-typ_P_site"/>
</dbReference>
<feature type="domain" description="P-type ATPase A" evidence="11">
    <location>
        <begin position="150"/>
        <end position="249"/>
    </location>
</feature>
<feature type="transmembrane region" description="Helical" evidence="10">
    <location>
        <begin position="300"/>
        <end position="321"/>
    </location>
</feature>
<dbReference type="GO" id="GO:0005524">
    <property type="term" value="F:ATP binding"/>
    <property type="evidence" value="ECO:0007669"/>
    <property type="project" value="UniProtKB-UniRule"/>
</dbReference>
<dbReference type="SUPFAM" id="SSF56784">
    <property type="entry name" value="HAD-like"/>
    <property type="match status" value="1"/>
</dbReference>
<dbReference type="OrthoDB" id="9770315at2"/>
<dbReference type="InterPro" id="IPR023298">
    <property type="entry name" value="ATPase_P-typ_TM_dom_sf"/>
</dbReference>
<keyword evidence="5" id="KW-1278">Translocase</keyword>
<evidence type="ECO:0000256" key="10">
    <source>
        <dbReference type="RuleBase" id="RU362081"/>
    </source>
</evidence>
<dbReference type="Proteomes" id="UP000283433">
    <property type="component" value="Unassembled WGS sequence"/>
</dbReference>
<accession>A0A419S9D8</accession>
<comment type="similarity">
    <text evidence="2 10">Belongs to the cation transport ATPase (P-type) (TC 3.A.3) family. Type IB subfamily.</text>
</comment>
<feature type="transmembrane region" description="Helical" evidence="10">
    <location>
        <begin position="268"/>
        <end position="288"/>
    </location>
</feature>
<dbReference type="PRINTS" id="PR00119">
    <property type="entry name" value="CATATPASE"/>
</dbReference>
<evidence type="ECO:0000256" key="4">
    <source>
        <dbReference type="ARBA" id="ARBA00022723"/>
    </source>
</evidence>
<dbReference type="Pfam" id="PF00122">
    <property type="entry name" value="E1-E2_ATPase"/>
    <property type="match status" value="1"/>
</dbReference>
<reference evidence="12 13" key="1">
    <citation type="submission" date="2016-07" db="EMBL/GenBank/DDBJ databases">
        <title>Genome of Pelobium manganitolerans.</title>
        <authorList>
            <person name="Wu S."/>
            <person name="Wang G."/>
        </authorList>
    </citation>
    <scope>NUCLEOTIDE SEQUENCE [LARGE SCALE GENOMIC DNA]</scope>
    <source>
        <strain evidence="12 13">YS-25</strain>
    </source>
</reference>
<dbReference type="SUPFAM" id="SSF81653">
    <property type="entry name" value="Calcium ATPase, transduction domain A"/>
    <property type="match status" value="1"/>
</dbReference>
<dbReference type="RefSeq" id="WP_120180812.1">
    <property type="nucleotide sequence ID" value="NZ_MBTA01000004.1"/>
</dbReference>
<comment type="caution">
    <text evidence="12">The sequence shown here is derived from an EMBL/GenBank/DDBJ whole genome shotgun (WGS) entry which is preliminary data.</text>
</comment>
<dbReference type="InterPro" id="IPR023214">
    <property type="entry name" value="HAD_sf"/>
</dbReference>
<organism evidence="12 13">
    <name type="scientific">Pelobium manganitolerans</name>
    <dbReference type="NCBI Taxonomy" id="1842495"/>
    <lineage>
        <taxon>Bacteria</taxon>
        <taxon>Pseudomonadati</taxon>
        <taxon>Bacteroidota</taxon>
        <taxon>Sphingobacteriia</taxon>
        <taxon>Sphingobacteriales</taxon>
        <taxon>Sphingobacteriaceae</taxon>
        <taxon>Pelobium</taxon>
    </lineage>
</organism>
<keyword evidence="10" id="KW-1003">Cell membrane</keyword>
<feature type="transmembrane region" description="Helical" evidence="10">
    <location>
        <begin position="99"/>
        <end position="125"/>
    </location>
</feature>
<dbReference type="InterPro" id="IPR027256">
    <property type="entry name" value="P-typ_ATPase_IB"/>
</dbReference>
<evidence type="ECO:0000256" key="9">
    <source>
        <dbReference type="ARBA" id="ARBA00047308"/>
    </source>
</evidence>
<dbReference type="SFLD" id="SFLDS00003">
    <property type="entry name" value="Haloacid_Dehalogenase"/>
    <property type="match status" value="1"/>
</dbReference>
<dbReference type="Gene3D" id="3.40.1110.10">
    <property type="entry name" value="Calcium-transporting ATPase, cytoplasmic domain N"/>
    <property type="match status" value="1"/>
</dbReference>
<evidence type="ECO:0000256" key="8">
    <source>
        <dbReference type="ARBA" id="ARBA00039097"/>
    </source>
</evidence>
<dbReference type="SUPFAM" id="SSF81665">
    <property type="entry name" value="Calcium ATPase, transmembrane domain M"/>
    <property type="match status" value="1"/>
</dbReference>
<dbReference type="NCBIfam" id="TIGR01525">
    <property type="entry name" value="ATPase-IB_hvy"/>
    <property type="match status" value="1"/>
</dbReference>
<comment type="subcellular location">
    <subcellularLocation>
        <location evidence="10">Cell membrane</location>
    </subcellularLocation>
    <subcellularLocation>
        <location evidence="1">Membrane</location>
    </subcellularLocation>
</comment>
<sequence length="650" mass="69855">MADSLHHQHCCQSENQAATINHQHHDVHAEHEHGVSSHWALLTALCVLALMLVLEHGFSITPNVYLSLAIYLCAYLLAGYDVLKLAVKKALHLDFFNEFVLMSVATIGAFAIGSFSEGVAVMVFYSLGEWFQESAVSDAKRSIKNLLDSRPATVTLVKDGKQVQVHAAEVAINSIISVKTGEKIALDGVLQTDKASFDTAALTGESVPRSKRKGDEVLAGMISTSGAVEIKTTALFKDSKLSQILNLVQEANSRKSKTQLFISKFAKIYTPIVFALALALLVLPYLFINDYVFKDWLYRALVFLVISCPCALVVSIPLGYFGGIGLASKHGILFKGANFIDAITEVDTVMMDKTGTLTEGVFEVQEIKPIGLSEEELLGYAAGLEQYSSHPIAKAILQKNTANLEGVKVEQLEEIAGHGLKALVNGKEVLVGNFKLLDKYKVAFEDHFVEQSGSIVAVAVDGIFIGQLLISDAIKPQSVKTIKALQKLNIPTTMLTGDRQATAKHIASELGIATFYADLLPQDKIEQVELAKKTGKKVAFMGDGLNDAPVITLANVGLAMGGLGSDAAIETADIVIQNDNPYQIVNAIKIGKITKSVVWQNIALAAGVKILVLALGAGGVATLWEAVIADVGVALLAILNAVRIQKKKIE</sequence>
<feature type="transmembrane region" description="Helical" evidence="10">
    <location>
        <begin position="623"/>
        <end position="642"/>
    </location>
</feature>
<dbReference type="GO" id="GO:0046872">
    <property type="term" value="F:metal ion binding"/>
    <property type="evidence" value="ECO:0007669"/>
    <property type="project" value="UniProtKB-KW"/>
</dbReference>